<keyword evidence="7" id="KW-0460">Magnesium</keyword>
<dbReference type="InterPro" id="IPR001932">
    <property type="entry name" value="PPM-type_phosphatase-like_dom"/>
</dbReference>
<dbReference type="FunFam" id="3.60.40.10:FF:000004">
    <property type="entry name" value="Probable protein phosphatase 2C 22"/>
    <property type="match status" value="1"/>
</dbReference>
<evidence type="ECO:0000256" key="4">
    <source>
        <dbReference type="ARBA" id="ARBA00013081"/>
    </source>
</evidence>
<dbReference type="Gene3D" id="3.60.40.10">
    <property type="entry name" value="PPM-type phosphatase domain"/>
    <property type="match status" value="1"/>
</dbReference>
<dbReference type="EMBL" id="CM035412">
    <property type="protein sequence ID" value="KAH7433452.1"/>
    <property type="molecule type" value="Genomic_DNA"/>
</dbReference>
<sequence length="317" mass="34662">MKRVDSSSSGFMPLIRSGGWADIGCRKQMEDTHVIVNDIATARGGHGAFYGVFDGHSGCHAAVFVRDNLLKYILDDASFPDAAQQAVKQAFLRTDRAFAEACELDARLCSGTTALAVLILGRKLLVANAGDCRAVLCKRGKAVNLSRDHKACSESERKRIEDSGGFVDTFGYLNGELTVARALGDWHIDGLKVMHKGVEGPLTAVPEIHEVCLCEEDEFLIVGCDGLWDVFTSENAVDFARRRLQSHNDPLQCSKELIKEALKRDTNDNLTVLTICFQDILPPRPLPMLSPVKRNISVEGLQSLSAALQEVVEGSFQ</sequence>
<dbReference type="EC" id="3.1.3.16" evidence="4"/>
<evidence type="ECO:0000256" key="8">
    <source>
        <dbReference type="ARBA" id="ARBA00022912"/>
    </source>
</evidence>
<evidence type="ECO:0000259" key="12">
    <source>
        <dbReference type="PROSITE" id="PS51746"/>
    </source>
</evidence>
<evidence type="ECO:0000256" key="10">
    <source>
        <dbReference type="ARBA" id="ARBA00047761"/>
    </source>
</evidence>
<gene>
    <name evidence="13" type="ORF">KP509_07G070400</name>
</gene>
<proteinExistence type="inferred from homology"/>
<evidence type="ECO:0000313" key="13">
    <source>
        <dbReference type="EMBL" id="KAH7433452.1"/>
    </source>
</evidence>
<accession>A0A8T2UDD1</accession>
<comment type="caution">
    <text evidence="13">The sequence shown here is derived from an EMBL/GenBank/DDBJ whole genome shotgun (WGS) entry which is preliminary data.</text>
</comment>
<dbReference type="SMART" id="SM00332">
    <property type="entry name" value="PP2Cc"/>
    <property type="match status" value="1"/>
</dbReference>
<dbReference type="PANTHER" id="PTHR13832">
    <property type="entry name" value="PROTEIN PHOSPHATASE 2C"/>
    <property type="match status" value="1"/>
</dbReference>
<dbReference type="PROSITE" id="PS51746">
    <property type="entry name" value="PPM_2"/>
    <property type="match status" value="1"/>
</dbReference>
<keyword evidence="6" id="KW-0378">Hydrolase</keyword>
<dbReference type="OMA" id="FACHHIP"/>
<keyword evidence="9" id="KW-0464">Manganese</keyword>
<comment type="catalytic activity">
    <reaction evidence="11">
        <text>O-phospho-L-threonyl-[protein] + H2O = L-threonyl-[protein] + phosphate</text>
        <dbReference type="Rhea" id="RHEA:47004"/>
        <dbReference type="Rhea" id="RHEA-COMP:11060"/>
        <dbReference type="Rhea" id="RHEA-COMP:11605"/>
        <dbReference type="ChEBI" id="CHEBI:15377"/>
        <dbReference type="ChEBI" id="CHEBI:30013"/>
        <dbReference type="ChEBI" id="CHEBI:43474"/>
        <dbReference type="ChEBI" id="CHEBI:61977"/>
        <dbReference type="EC" id="3.1.3.16"/>
    </reaction>
</comment>
<dbReference type="InterPro" id="IPR015655">
    <property type="entry name" value="PP2C"/>
</dbReference>
<evidence type="ECO:0000256" key="9">
    <source>
        <dbReference type="ARBA" id="ARBA00023211"/>
    </source>
</evidence>
<comment type="catalytic activity">
    <reaction evidence="10">
        <text>O-phospho-L-seryl-[protein] + H2O = L-seryl-[protein] + phosphate</text>
        <dbReference type="Rhea" id="RHEA:20629"/>
        <dbReference type="Rhea" id="RHEA-COMP:9863"/>
        <dbReference type="Rhea" id="RHEA-COMP:11604"/>
        <dbReference type="ChEBI" id="CHEBI:15377"/>
        <dbReference type="ChEBI" id="CHEBI:29999"/>
        <dbReference type="ChEBI" id="CHEBI:43474"/>
        <dbReference type="ChEBI" id="CHEBI:83421"/>
        <dbReference type="EC" id="3.1.3.16"/>
    </reaction>
</comment>
<comment type="cofactor">
    <cofactor evidence="2">
        <name>Mg(2+)</name>
        <dbReference type="ChEBI" id="CHEBI:18420"/>
    </cofactor>
</comment>
<evidence type="ECO:0000313" key="14">
    <source>
        <dbReference type="Proteomes" id="UP000825935"/>
    </source>
</evidence>
<evidence type="ECO:0000256" key="11">
    <source>
        <dbReference type="ARBA" id="ARBA00048336"/>
    </source>
</evidence>
<dbReference type="CDD" id="cd00143">
    <property type="entry name" value="PP2Cc"/>
    <property type="match status" value="1"/>
</dbReference>
<evidence type="ECO:0000256" key="2">
    <source>
        <dbReference type="ARBA" id="ARBA00001946"/>
    </source>
</evidence>
<dbReference type="OrthoDB" id="10264738at2759"/>
<dbReference type="InterPro" id="IPR036457">
    <property type="entry name" value="PPM-type-like_dom_sf"/>
</dbReference>
<dbReference type="Proteomes" id="UP000825935">
    <property type="component" value="Chromosome 7"/>
</dbReference>
<protein>
    <recommendedName>
        <fullName evidence="4">protein-serine/threonine phosphatase</fullName>
        <ecNumber evidence="4">3.1.3.16</ecNumber>
    </recommendedName>
</protein>
<evidence type="ECO:0000256" key="7">
    <source>
        <dbReference type="ARBA" id="ARBA00022842"/>
    </source>
</evidence>
<keyword evidence="5" id="KW-0479">Metal-binding</keyword>
<organism evidence="13 14">
    <name type="scientific">Ceratopteris richardii</name>
    <name type="common">Triangle waterfern</name>
    <dbReference type="NCBI Taxonomy" id="49495"/>
    <lineage>
        <taxon>Eukaryota</taxon>
        <taxon>Viridiplantae</taxon>
        <taxon>Streptophyta</taxon>
        <taxon>Embryophyta</taxon>
        <taxon>Tracheophyta</taxon>
        <taxon>Polypodiopsida</taxon>
        <taxon>Polypodiidae</taxon>
        <taxon>Polypodiales</taxon>
        <taxon>Pteridineae</taxon>
        <taxon>Pteridaceae</taxon>
        <taxon>Parkerioideae</taxon>
        <taxon>Ceratopteris</taxon>
    </lineage>
</organism>
<dbReference type="GO" id="GO:0005737">
    <property type="term" value="C:cytoplasm"/>
    <property type="evidence" value="ECO:0007669"/>
    <property type="project" value="UniProtKB-ARBA"/>
</dbReference>
<evidence type="ECO:0000256" key="1">
    <source>
        <dbReference type="ARBA" id="ARBA00001936"/>
    </source>
</evidence>
<dbReference type="SUPFAM" id="SSF81606">
    <property type="entry name" value="PP2C-like"/>
    <property type="match status" value="1"/>
</dbReference>
<dbReference type="GO" id="GO:0004722">
    <property type="term" value="F:protein serine/threonine phosphatase activity"/>
    <property type="evidence" value="ECO:0007669"/>
    <property type="project" value="UniProtKB-EC"/>
</dbReference>
<reference evidence="13" key="1">
    <citation type="submission" date="2021-08" db="EMBL/GenBank/DDBJ databases">
        <title>WGS assembly of Ceratopteris richardii.</title>
        <authorList>
            <person name="Marchant D.B."/>
            <person name="Chen G."/>
            <person name="Jenkins J."/>
            <person name="Shu S."/>
            <person name="Leebens-Mack J."/>
            <person name="Grimwood J."/>
            <person name="Schmutz J."/>
            <person name="Soltis P."/>
            <person name="Soltis D."/>
            <person name="Chen Z.-H."/>
        </authorList>
    </citation>
    <scope>NUCLEOTIDE SEQUENCE</scope>
    <source>
        <strain evidence="13">Whitten #5841</strain>
        <tissue evidence="13">Leaf</tissue>
    </source>
</reference>
<comment type="similarity">
    <text evidence="3">Belongs to the PP2C family.</text>
</comment>
<dbReference type="GO" id="GO:0046872">
    <property type="term" value="F:metal ion binding"/>
    <property type="evidence" value="ECO:0007669"/>
    <property type="project" value="UniProtKB-KW"/>
</dbReference>
<keyword evidence="8" id="KW-0904">Protein phosphatase</keyword>
<evidence type="ECO:0000256" key="3">
    <source>
        <dbReference type="ARBA" id="ARBA00006702"/>
    </source>
</evidence>
<dbReference type="PANTHER" id="PTHR13832:SF790">
    <property type="entry name" value="PROTEIN PHOSPHATASE 2C 22-RELATED"/>
    <property type="match status" value="1"/>
</dbReference>
<dbReference type="Pfam" id="PF00481">
    <property type="entry name" value="PP2C"/>
    <property type="match status" value="1"/>
</dbReference>
<comment type="cofactor">
    <cofactor evidence="1">
        <name>Mn(2+)</name>
        <dbReference type="ChEBI" id="CHEBI:29035"/>
    </cofactor>
</comment>
<name>A0A8T2UDD1_CERRI</name>
<feature type="domain" description="PPM-type phosphatase" evidence="12">
    <location>
        <begin position="8"/>
        <end position="277"/>
    </location>
</feature>
<evidence type="ECO:0000256" key="5">
    <source>
        <dbReference type="ARBA" id="ARBA00022723"/>
    </source>
</evidence>
<evidence type="ECO:0000256" key="6">
    <source>
        <dbReference type="ARBA" id="ARBA00022801"/>
    </source>
</evidence>
<dbReference type="AlphaFoldDB" id="A0A8T2UDD1"/>
<keyword evidence="14" id="KW-1185">Reference proteome</keyword>
<dbReference type="GO" id="GO:0005634">
    <property type="term" value="C:nucleus"/>
    <property type="evidence" value="ECO:0007669"/>
    <property type="project" value="UniProtKB-ARBA"/>
</dbReference>